<dbReference type="InterPro" id="IPR029063">
    <property type="entry name" value="SAM-dependent_MTases_sf"/>
</dbReference>
<dbReference type="EMBL" id="SIDB01000008">
    <property type="protein sequence ID" value="KAI3429225.1"/>
    <property type="molecule type" value="Genomic_DNA"/>
</dbReference>
<name>A0A9D4TMI0_CHLVU</name>
<dbReference type="InterPro" id="IPR013217">
    <property type="entry name" value="Methyltransf_12"/>
</dbReference>
<keyword evidence="2" id="KW-0472">Membrane</keyword>
<evidence type="ECO:0000313" key="4">
    <source>
        <dbReference type="EMBL" id="KAI3429225.1"/>
    </source>
</evidence>
<feature type="region of interest" description="Disordered" evidence="1">
    <location>
        <begin position="43"/>
        <end position="66"/>
    </location>
</feature>
<dbReference type="PANTHER" id="PTHR45445">
    <property type="match status" value="1"/>
</dbReference>
<keyword evidence="2" id="KW-0812">Transmembrane</keyword>
<evidence type="ECO:0000259" key="3">
    <source>
        <dbReference type="Pfam" id="PF08242"/>
    </source>
</evidence>
<proteinExistence type="predicted"/>
<feature type="compositionally biased region" description="Basic and acidic residues" evidence="1">
    <location>
        <begin position="472"/>
        <end position="481"/>
    </location>
</feature>
<dbReference type="InterPro" id="IPR056407">
    <property type="entry name" value="CSLinker"/>
</dbReference>
<dbReference type="InterPro" id="IPR027625">
    <property type="entry name" value="OvoA_Cterm"/>
</dbReference>
<feature type="compositionally biased region" description="Low complexity" evidence="1">
    <location>
        <begin position="555"/>
        <end position="590"/>
    </location>
</feature>
<dbReference type="Proteomes" id="UP001055712">
    <property type="component" value="Unassembled WGS sequence"/>
</dbReference>
<dbReference type="SUPFAM" id="SSF53335">
    <property type="entry name" value="S-adenosyl-L-methionine-dependent methyltransferases"/>
    <property type="match status" value="1"/>
</dbReference>
<dbReference type="Pfam" id="PF08242">
    <property type="entry name" value="Methyltransf_12"/>
    <property type="match status" value="1"/>
</dbReference>
<feature type="compositionally biased region" description="Low complexity" evidence="1">
    <location>
        <begin position="432"/>
        <end position="463"/>
    </location>
</feature>
<evidence type="ECO:0000256" key="1">
    <source>
        <dbReference type="SAM" id="MobiDB-lite"/>
    </source>
</evidence>
<feature type="compositionally biased region" description="Low complexity" evidence="1">
    <location>
        <begin position="380"/>
        <end position="399"/>
    </location>
</feature>
<evidence type="ECO:0000313" key="5">
    <source>
        <dbReference type="Proteomes" id="UP001055712"/>
    </source>
</evidence>
<feature type="region of interest" description="Disordered" evidence="1">
    <location>
        <begin position="352"/>
        <end position="696"/>
    </location>
</feature>
<dbReference type="PANTHER" id="PTHR45445:SF2">
    <property type="entry name" value="METHYLTRANSFERASE TYPE 11 DOMAIN-CONTAINING PROTEIN"/>
    <property type="match status" value="1"/>
</dbReference>
<dbReference type="AlphaFoldDB" id="A0A9D4TMI0"/>
<keyword evidence="5" id="KW-1185">Reference proteome</keyword>
<feature type="compositionally biased region" description="Low complexity" evidence="1">
    <location>
        <begin position="482"/>
        <end position="526"/>
    </location>
</feature>
<organism evidence="4 5">
    <name type="scientific">Chlorella vulgaris</name>
    <name type="common">Green alga</name>
    <dbReference type="NCBI Taxonomy" id="3077"/>
    <lineage>
        <taxon>Eukaryota</taxon>
        <taxon>Viridiplantae</taxon>
        <taxon>Chlorophyta</taxon>
        <taxon>core chlorophytes</taxon>
        <taxon>Trebouxiophyceae</taxon>
        <taxon>Chlorellales</taxon>
        <taxon>Chlorellaceae</taxon>
        <taxon>Chlorella clade</taxon>
        <taxon>Chlorella</taxon>
    </lineage>
</organism>
<gene>
    <name evidence="4" type="ORF">D9Q98_005324</name>
</gene>
<comment type="caution">
    <text evidence="4">The sequence shown here is derived from an EMBL/GenBank/DDBJ whole genome shotgun (WGS) entry which is preliminary data.</text>
</comment>
<accession>A0A9D4TMI0</accession>
<feature type="compositionally biased region" description="Low complexity" evidence="1">
    <location>
        <begin position="50"/>
        <end position="60"/>
    </location>
</feature>
<dbReference type="Pfam" id="PF24429">
    <property type="entry name" value="CSLinker"/>
    <property type="match status" value="6"/>
</dbReference>
<protein>
    <recommendedName>
        <fullName evidence="3">Methyltransferase type 12 domain-containing protein</fullName>
    </recommendedName>
</protein>
<evidence type="ECO:0000256" key="2">
    <source>
        <dbReference type="SAM" id="Phobius"/>
    </source>
</evidence>
<reference evidence="4" key="2">
    <citation type="submission" date="2020-11" db="EMBL/GenBank/DDBJ databases">
        <authorList>
            <person name="Cecchin M."/>
            <person name="Marcolungo L."/>
            <person name="Rossato M."/>
            <person name="Girolomoni L."/>
            <person name="Cosentino E."/>
            <person name="Cuine S."/>
            <person name="Li-Beisson Y."/>
            <person name="Delledonne M."/>
            <person name="Ballottari M."/>
        </authorList>
    </citation>
    <scope>NUCLEOTIDE SEQUENCE</scope>
    <source>
        <strain evidence="4">211/11P</strain>
        <tissue evidence="4">Whole cell</tissue>
    </source>
</reference>
<dbReference type="Gene3D" id="3.40.50.150">
    <property type="entry name" value="Vaccinia Virus protein VP39"/>
    <property type="match status" value="1"/>
</dbReference>
<dbReference type="OrthoDB" id="506498at2759"/>
<dbReference type="CDD" id="cd02440">
    <property type="entry name" value="AdoMet_MTases"/>
    <property type="match status" value="1"/>
</dbReference>
<feature type="transmembrane region" description="Helical" evidence="2">
    <location>
        <begin position="15"/>
        <end position="32"/>
    </location>
</feature>
<reference evidence="4" key="1">
    <citation type="journal article" date="2019" name="Plant J.">
        <title>Chlorella vulgaris genome assembly and annotation reveals the molecular basis for metabolic acclimation to high light conditions.</title>
        <authorList>
            <person name="Cecchin M."/>
            <person name="Marcolungo L."/>
            <person name="Rossato M."/>
            <person name="Girolomoni L."/>
            <person name="Cosentino E."/>
            <person name="Cuine S."/>
            <person name="Li-Beisson Y."/>
            <person name="Delledonne M."/>
            <person name="Ballottari M."/>
        </authorList>
    </citation>
    <scope>NUCLEOTIDE SEQUENCE</scope>
    <source>
        <strain evidence="4">211/11P</strain>
    </source>
</reference>
<feature type="domain" description="Methyltransferase type 12" evidence="3">
    <location>
        <begin position="129"/>
        <end position="247"/>
    </location>
</feature>
<sequence length="696" mass="74492">MPSLPKPTPLQRERLLLLLLGASAAAVLPAIWRRLRSLRRKRGLPPVPTPAAAARSTTSSAGGGADAYETRKAVDEYLQFHFGRPEDIIPYDIGPKEALRFTEQLAALCERHCSALRDFTGEGGEATAVDIGCAVGGASFHLARAFPHVLGIDFSQHFVNAANTMRERGWMRYTAAEEGELSKENTAVVPEDIDRSRVRFQQADACNLPGNLGPVDAVLAANLLCRLPDPTLFLGRMHSFIKRDGVLVLVSPYSWLPGWTPRDKWLGGFLDQEGKPVWTADVLKKLLGEHFTLVEEAELPFVIREHRRKFQWGVSHAMAPVVSRRADATRAPRHQRLRVQVQASLSAEQQAFLERRRSESRSPAAAPTRGRSTVLRSPVRPASSTPARGRSSAPAPAQSNGLTAEQQAFLERRRSESRSPAPAPTRGRSTVPRSPVRPSSRAPSARPAASSPASYSPPSSAPAGGLSAEQKAFMDRRRSESRPAASAPTRGRSTVPRRPITSSSAPRRASSSAPSASYSAPSSAPAGGLSAEQQAFLERHRSESRSAAPAPTRGRSTVPRSPVRPTSRAPSARPAASSPTSYSPPSSAPAGGLSAEQQAFMDRRRSESRSPAPAPTRGRSAVTRSPVRPTSRAPAAPAARTPSVRPSARPTSRPASGRPSSRPAAHRSGASSSPASSSGLSAEQQAFLDRKRSGGR</sequence>
<feature type="compositionally biased region" description="Low complexity" evidence="1">
    <location>
        <begin position="609"/>
        <end position="678"/>
    </location>
</feature>
<keyword evidence="2" id="KW-1133">Transmembrane helix</keyword>
<dbReference type="NCBIfam" id="TIGR04345">
    <property type="entry name" value="ovoA_Cterm"/>
    <property type="match status" value="1"/>
</dbReference>